<dbReference type="Proteomes" id="UP001331561">
    <property type="component" value="Unassembled WGS sequence"/>
</dbReference>
<proteinExistence type="inferred from homology"/>
<dbReference type="PANTHER" id="PTHR10672">
    <property type="entry name" value="ADDUCIN"/>
    <property type="match status" value="1"/>
</dbReference>
<keyword evidence="4" id="KW-1185">Reference proteome</keyword>
<evidence type="ECO:0000313" key="3">
    <source>
        <dbReference type="EMBL" id="MEC5386433.1"/>
    </source>
</evidence>
<dbReference type="Gene3D" id="3.40.225.10">
    <property type="entry name" value="Class II aldolase/adducin N-terminal domain"/>
    <property type="match status" value="1"/>
</dbReference>
<organism evidence="3 4">
    <name type="scientific">Uliginosibacterium silvisoli</name>
    <dbReference type="NCBI Taxonomy" id="3114758"/>
    <lineage>
        <taxon>Bacteria</taxon>
        <taxon>Pseudomonadati</taxon>
        <taxon>Pseudomonadota</taxon>
        <taxon>Betaproteobacteria</taxon>
        <taxon>Rhodocyclales</taxon>
        <taxon>Zoogloeaceae</taxon>
        <taxon>Uliginosibacterium</taxon>
    </lineage>
</organism>
<protein>
    <submittedName>
        <fullName evidence="3">Class II aldolase/adducin family protein</fullName>
    </submittedName>
</protein>
<dbReference type="SMART" id="SM01007">
    <property type="entry name" value="Aldolase_II"/>
    <property type="match status" value="1"/>
</dbReference>
<evidence type="ECO:0000256" key="1">
    <source>
        <dbReference type="ARBA" id="ARBA00037961"/>
    </source>
</evidence>
<dbReference type="PANTHER" id="PTHR10672:SF3">
    <property type="entry name" value="PROTEIN HU-LI TAI SHAO"/>
    <property type="match status" value="1"/>
</dbReference>
<dbReference type="SUPFAM" id="SSF53639">
    <property type="entry name" value="AraD/HMP-PK domain-like"/>
    <property type="match status" value="1"/>
</dbReference>
<reference evidence="3 4" key="1">
    <citation type="submission" date="2024-01" db="EMBL/GenBank/DDBJ databases">
        <title>Uliginosibacterium soil sp. nov.</title>
        <authorList>
            <person name="Lv Y."/>
        </authorList>
    </citation>
    <scope>NUCLEOTIDE SEQUENCE [LARGE SCALE GENOMIC DNA]</scope>
    <source>
        <strain evidence="3 4">H3</strain>
    </source>
</reference>
<dbReference type="RefSeq" id="WP_327599399.1">
    <property type="nucleotide sequence ID" value="NZ_JAYXHS010000002.1"/>
</dbReference>
<gene>
    <name evidence="3" type="ORF">VVD49_11915</name>
</gene>
<comment type="caution">
    <text evidence="3">The sequence shown here is derived from an EMBL/GenBank/DDBJ whole genome shotgun (WGS) entry which is preliminary data.</text>
</comment>
<dbReference type="EMBL" id="JAYXHS010000002">
    <property type="protein sequence ID" value="MEC5386433.1"/>
    <property type="molecule type" value="Genomic_DNA"/>
</dbReference>
<evidence type="ECO:0000313" key="4">
    <source>
        <dbReference type="Proteomes" id="UP001331561"/>
    </source>
</evidence>
<name>A0ABU6K3G1_9RHOO</name>
<dbReference type="NCBIfam" id="NF005451">
    <property type="entry name" value="PRK07044.1"/>
    <property type="match status" value="1"/>
</dbReference>
<dbReference type="InterPro" id="IPR001303">
    <property type="entry name" value="Aldolase_II/adducin_N"/>
</dbReference>
<comment type="similarity">
    <text evidence="1">Belongs to the aldolase class II family.</text>
</comment>
<dbReference type="Pfam" id="PF00596">
    <property type="entry name" value="Aldolase_II"/>
    <property type="match status" value="1"/>
</dbReference>
<evidence type="ECO:0000259" key="2">
    <source>
        <dbReference type="SMART" id="SM01007"/>
    </source>
</evidence>
<sequence>MSVNDLQHLKSVPEQFSPEEWAARLDLAAAYRLAGQFGWHDLLGTHFSVRVPGTTNQYLVNPFGLFFEEITASSLVKIDTDGNVLSASEHGVNPAADEIHGGIYAARPDVNAIMHLHSVAGTGVATQKGGLLPISQNAILLQVRTRYYDYGGSGIDSKECAKLVAALGDGSVLFLRNHGTLSAGRTIGEAFALIARIERACQIQLAAQAGGEIAPIDPDVLARTIERGKRIYADNSWSPHARVEWAAFRRKIDRDDPGYAV</sequence>
<feature type="domain" description="Class II aldolase/adducin N-terminal" evidence="2">
    <location>
        <begin position="25"/>
        <end position="205"/>
    </location>
</feature>
<accession>A0ABU6K3G1</accession>
<dbReference type="InterPro" id="IPR051017">
    <property type="entry name" value="Aldolase-II_Adducin_sf"/>
</dbReference>
<dbReference type="InterPro" id="IPR036409">
    <property type="entry name" value="Aldolase_II/adducin_N_sf"/>
</dbReference>